<dbReference type="RefSeq" id="WP_150735459.1">
    <property type="nucleotide sequence ID" value="NZ_CABVIF010000010.1"/>
</dbReference>
<feature type="binding site" evidence="11">
    <location>
        <begin position="341"/>
        <end position="343"/>
    </location>
    <ligand>
        <name>substrate</name>
    </ligand>
</feature>
<dbReference type="InterPro" id="IPR013342">
    <property type="entry name" value="Mandelate_racemase_C"/>
</dbReference>
<feature type="binding site" evidence="12">
    <location>
        <position position="268"/>
    </location>
    <ligand>
        <name>Mg(2+)</name>
        <dbReference type="ChEBI" id="CHEBI:18420"/>
    </ligand>
</feature>
<name>A0A5E7NHU9_PSEFL</name>
<dbReference type="SFLD" id="SFLDF00005">
    <property type="entry name" value="glucarate_dehydratase"/>
    <property type="match status" value="1"/>
</dbReference>
<evidence type="ECO:0000256" key="2">
    <source>
        <dbReference type="ARBA" id="ARBA00001946"/>
    </source>
</evidence>
<dbReference type="EC" id="4.2.1.40" evidence="5 9"/>
<evidence type="ECO:0000256" key="6">
    <source>
        <dbReference type="ARBA" id="ARBA00022723"/>
    </source>
</evidence>
<evidence type="ECO:0000256" key="4">
    <source>
        <dbReference type="ARBA" id="ARBA00009938"/>
    </source>
</evidence>
<dbReference type="CDD" id="cd03323">
    <property type="entry name" value="D-glucarate_dehydratase"/>
    <property type="match status" value="1"/>
</dbReference>
<feature type="binding site" evidence="11">
    <location>
        <position position="105"/>
    </location>
    <ligand>
        <name>substrate</name>
    </ligand>
</feature>
<evidence type="ECO:0000256" key="11">
    <source>
        <dbReference type="PIRSR" id="PIRSR617653-2"/>
    </source>
</evidence>
<comment type="cofactor">
    <cofactor evidence="2 12">
        <name>Mg(2+)</name>
        <dbReference type="ChEBI" id="CHEBI:18420"/>
    </cofactor>
</comment>
<dbReference type="PANTHER" id="PTHR48080">
    <property type="entry name" value="D-GALACTONATE DEHYDRATASE-RELATED"/>
    <property type="match status" value="1"/>
</dbReference>
<dbReference type="FunFam" id="3.20.20.120:FF:000003">
    <property type="entry name" value="Glucarate dehydratase"/>
    <property type="match status" value="1"/>
</dbReference>
<feature type="binding site" evidence="11">
    <location>
        <begin position="237"/>
        <end position="239"/>
    </location>
    <ligand>
        <name>substrate</name>
    </ligand>
</feature>
<feature type="binding site" evidence="11">
    <location>
        <position position="370"/>
    </location>
    <ligand>
        <name>substrate</name>
    </ligand>
</feature>
<accession>A0A5E7NHU9</accession>
<protein>
    <recommendedName>
        <fullName evidence="5 9">Glucarate dehydratase</fullName>
        <ecNumber evidence="5 9">4.2.1.40</ecNumber>
    </recommendedName>
</protein>
<proteinExistence type="inferred from homology"/>
<comment type="catalytic activity">
    <reaction evidence="1">
        <text>D-glucarate = 5-dehydro-4-deoxy-D-glucarate + H2O</text>
        <dbReference type="Rhea" id="RHEA:14573"/>
        <dbReference type="ChEBI" id="CHEBI:15377"/>
        <dbReference type="ChEBI" id="CHEBI:30612"/>
        <dbReference type="ChEBI" id="CHEBI:42819"/>
        <dbReference type="EC" id="4.2.1.40"/>
    </reaction>
</comment>
<dbReference type="InterPro" id="IPR036849">
    <property type="entry name" value="Enolase-like_C_sf"/>
</dbReference>
<feature type="binding site" evidence="11">
    <location>
        <position position="291"/>
    </location>
    <ligand>
        <name>substrate</name>
    </ligand>
</feature>
<evidence type="ECO:0000256" key="5">
    <source>
        <dbReference type="ARBA" id="ARBA00011973"/>
    </source>
</evidence>
<evidence type="ECO:0000256" key="8">
    <source>
        <dbReference type="ARBA" id="ARBA00023239"/>
    </source>
</evidence>
<organism evidence="14 15">
    <name type="scientific">Pseudomonas fluorescens</name>
    <dbReference type="NCBI Taxonomy" id="294"/>
    <lineage>
        <taxon>Bacteria</taxon>
        <taxon>Pseudomonadati</taxon>
        <taxon>Pseudomonadota</taxon>
        <taxon>Gammaproteobacteria</taxon>
        <taxon>Pseudomonadales</taxon>
        <taxon>Pseudomonadaceae</taxon>
        <taxon>Pseudomonas</taxon>
    </lineage>
</organism>
<feature type="binding site" evidence="12">
    <location>
        <position position="291"/>
    </location>
    <ligand>
        <name>Mg(2+)</name>
        <dbReference type="ChEBI" id="CHEBI:18420"/>
    </ligand>
</feature>
<feature type="domain" description="Mandelate racemase/muconate lactonizing enzyme C-terminal" evidence="13">
    <location>
        <begin position="187"/>
        <end position="287"/>
    </location>
</feature>
<keyword evidence="7 12" id="KW-0460">Magnesium</keyword>
<dbReference type="InterPro" id="IPR034598">
    <property type="entry name" value="GlucD-like"/>
</dbReference>
<feature type="binding site" evidence="12">
    <location>
        <position position="237"/>
    </location>
    <ligand>
        <name>Mg(2+)</name>
        <dbReference type="ChEBI" id="CHEBI:18420"/>
    </ligand>
</feature>
<dbReference type="InterPro" id="IPR034593">
    <property type="entry name" value="DgoD-like"/>
</dbReference>
<dbReference type="InterPro" id="IPR029017">
    <property type="entry name" value="Enolase-like_N"/>
</dbReference>
<dbReference type="Gene3D" id="3.20.20.120">
    <property type="entry name" value="Enolase-like C-terminal domain"/>
    <property type="match status" value="1"/>
</dbReference>
<evidence type="ECO:0000256" key="12">
    <source>
        <dbReference type="PIRSR" id="PIRSR617653-3"/>
    </source>
</evidence>
<evidence type="ECO:0000256" key="9">
    <source>
        <dbReference type="NCBIfam" id="TIGR03247"/>
    </source>
</evidence>
<dbReference type="Proteomes" id="UP000327111">
    <property type="component" value="Unassembled WGS sequence"/>
</dbReference>
<evidence type="ECO:0000256" key="7">
    <source>
        <dbReference type="ARBA" id="ARBA00022842"/>
    </source>
</evidence>
<keyword evidence="8 14" id="KW-0456">Lyase</keyword>
<dbReference type="PANTHER" id="PTHR48080:SF4">
    <property type="entry name" value="GLUCARATE DEHYDRATASE"/>
    <property type="match status" value="1"/>
</dbReference>
<comment type="pathway">
    <text evidence="3">Carbohydrate acid metabolism; D-glucarate degradation; 2,5-dioxopentanoate from D-glucarate: step 1/2.</text>
</comment>
<dbReference type="GO" id="GO:0000287">
    <property type="term" value="F:magnesium ion binding"/>
    <property type="evidence" value="ECO:0007669"/>
    <property type="project" value="UniProtKB-UniRule"/>
</dbReference>
<evidence type="ECO:0000313" key="14">
    <source>
        <dbReference type="EMBL" id="VVP36509.1"/>
    </source>
</evidence>
<dbReference type="NCBIfam" id="TIGR03247">
    <property type="entry name" value="glucar-dehydr"/>
    <property type="match status" value="1"/>
</dbReference>
<dbReference type="EMBL" id="CABVIF010000010">
    <property type="protein sequence ID" value="VVP36509.1"/>
    <property type="molecule type" value="Genomic_DNA"/>
</dbReference>
<dbReference type="GO" id="GO:0008872">
    <property type="term" value="F:glucarate dehydratase activity"/>
    <property type="evidence" value="ECO:0007669"/>
    <property type="project" value="UniProtKB-UniRule"/>
</dbReference>
<sequence>MIEQDIAKAPIITSMQIVPVAGHDGMLLNLSGAHGPFFTRNIVILKDNAGHTGVGEVPGGERIRQTLEDARNLVVGSPIGTYQKILNQVRQTFADRDAGGRGLQTFDLRITIHAVTGLEAALLDLLGQHLDVPVAALLGEGQQRDEVKMLGYLFYVGDRNETDLAYRSEPEADNDWFRVRHEKAMTADAVVQLAVAAHGKYGFKDFKLKGGVLSGDAEIEAVTALAERFPDARITLDPNGAWSLKEAIRLCRDQHNVLAYAEDPCGAENGYSGREVMAEFRRATGLKTATNMIATDWREMGHAIQLQSVDIPLADPHFWTMQGSVRVAQMCHEWGLTWGSHSNNHFDISLAMFTHVAAAAPGEITAIDTHWIWQDGQRLTKAPLQIVDGCVQVPQKPGLGVELDMDQVNKAHELYKGMGLGARDDSVAMQFLIPGWTFDNKRPCLVR</sequence>
<dbReference type="Gene3D" id="3.30.390.10">
    <property type="entry name" value="Enolase-like, N-terminal domain"/>
    <property type="match status" value="1"/>
</dbReference>
<evidence type="ECO:0000256" key="1">
    <source>
        <dbReference type="ARBA" id="ARBA00001426"/>
    </source>
</evidence>
<dbReference type="InterPro" id="IPR029065">
    <property type="entry name" value="Enolase_C-like"/>
</dbReference>
<dbReference type="SUPFAM" id="SSF51604">
    <property type="entry name" value="Enolase C-terminal domain-like"/>
    <property type="match status" value="1"/>
</dbReference>
<keyword evidence="6 12" id="KW-0479">Metal-binding</keyword>
<dbReference type="Pfam" id="PF13378">
    <property type="entry name" value="MR_MLE_C"/>
    <property type="match status" value="1"/>
</dbReference>
<dbReference type="SFLD" id="SFLDS00001">
    <property type="entry name" value="Enolase"/>
    <property type="match status" value="1"/>
</dbReference>
<comment type="similarity">
    <text evidence="4">Belongs to the mandelate racemase/muconate lactonizing enzyme family. GlucD subfamily.</text>
</comment>
<dbReference type="GO" id="GO:0042838">
    <property type="term" value="P:D-glucarate catabolic process"/>
    <property type="evidence" value="ECO:0007669"/>
    <property type="project" value="UniProtKB-UniPathway"/>
</dbReference>
<feature type="binding site" evidence="11">
    <location>
        <position position="152"/>
    </location>
    <ligand>
        <name>substrate</name>
    </ligand>
</feature>
<evidence type="ECO:0000313" key="15">
    <source>
        <dbReference type="Proteomes" id="UP000327111"/>
    </source>
</evidence>
<feature type="active site" description="Proton acceptor" evidence="10">
    <location>
        <position position="209"/>
    </location>
</feature>
<gene>
    <name evidence="14" type="primary">gudD</name>
    <name evidence="14" type="ORF">PS854_04593</name>
</gene>
<dbReference type="SFLD" id="SFLDG00055">
    <property type="entry name" value="glucarate_dehydratase"/>
    <property type="match status" value="1"/>
</dbReference>
<feature type="binding site" evidence="11">
    <location>
        <position position="34"/>
    </location>
    <ligand>
        <name>substrate</name>
    </ligand>
</feature>
<evidence type="ECO:0000259" key="13">
    <source>
        <dbReference type="SMART" id="SM00922"/>
    </source>
</evidence>
<dbReference type="SMART" id="SM00922">
    <property type="entry name" value="MR_MLE"/>
    <property type="match status" value="1"/>
</dbReference>
<dbReference type="SUPFAM" id="SSF54826">
    <property type="entry name" value="Enolase N-terminal domain-like"/>
    <property type="match status" value="1"/>
</dbReference>
<feature type="binding site" evidence="11">
    <location>
        <position position="423"/>
    </location>
    <ligand>
        <name>substrate</name>
    </ligand>
</feature>
<dbReference type="AlphaFoldDB" id="A0A5E7NHU9"/>
<dbReference type="UniPathway" id="UPA00564">
    <property type="reaction ID" value="UER00627"/>
</dbReference>
<evidence type="ECO:0000256" key="3">
    <source>
        <dbReference type="ARBA" id="ARBA00005183"/>
    </source>
</evidence>
<feature type="active site" description="Proton acceptor" evidence="10">
    <location>
        <position position="341"/>
    </location>
</feature>
<evidence type="ECO:0000256" key="10">
    <source>
        <dbReference type="PIRSR" id="PIRSR617653-1"/>
    </source>
</evidence>
<feature type="binding site" evidence="11">
    <location>
        <position position="207"/>
    </location>
    <ligand>
        <name>substrate</name>
    </ligand>
</feature>
<reference evidence="14 15" key="1">
    <citation type="submission" date="2019-09" db="EMBL/GenBank/DDBJ databases">
        <authorList>
            <person name="Chandra G."/>
            <person name="Truman W A."/>
        </authorList>
    </citation>
    <scope>NUCLEOTIDE SEQUENCE [LARGE SCALE GENOMIC DNA]</scope>
    <source>
        <strain evidence="14">PS854</strain>
    </source>
</reference>
<dbReference type="InterPro" id="IPR017653">
    <property type="entry name" value="Glucarate_dehydratase"/>
</dbReference>